<dbReference type="EMBL" id="CM009754">
    <property type="protein sequence ID" value="PUZ51541.1"/>
    <property type="molecule type" value="Genomic_DNA"/>
</dbReference>
<gene>
    <name evidence="2" type="ORF">GQ55_6G196100</name>
</gene>
<name>A0A2T7D7J0_9POAL</name>
<dbReference type="Proteomes" id="UP000244336">
    <property type="component" value="Chromosome 6"/>
</dbReference>
<accession>A0A2T7D7J0</accession>
<sequence length="62" mass="6817">MAPYRRQEDVWAWGGGGRKPPWIARPASQQDSVRAPVRSSAGQLGRRRSTASGGAGRRRAER</sequence>
<organism evidence="2 3">
    <name type="scientific">Panicum hallii var. hallii</name>
    <dbReference type="NCBI Taxonomy" id="1504633"/>
    <lineage>
        <taxon>Eukaryota</taxon>
        <taxon>Viridiplantae</taxon>
        <taxon>Streptophyta</taxon>
        <taxon>Embryophyta</taxon>
        <taxon>Tracheophyta</taxon>
        <taxon>Spermatophyta</taxon>
        <taxon>Magnoliopsida</taxon>
        <taxon>Liliopsida</taxon>
        <taxon>Poales</taxon>
        <taxon>Poaceae</taxon>
        <taxon>PACMAD clade</taxon>
        <taxon>Panicoideae</taxon>
        <taxon>Panicodae</taxon>
        <taxon>Paniceae</taxon>
        <taxon>Panicinae</taxon>
        <taxon>Panicum</taxon>
        <taxon>Panicum sect. Panicum</taxon>
    </lineage>
</organism>
<dbReference type="Gramene" id="PUZ51541">
    <property type="protein sequence ID" value="PUZ51541"/>
    <property type="gene ID" value="GQ55_6G196100"/>
</dbReference>
<dbReference type="AlphaFoldDB" id="A0A2T7D7J0"/>
<evidence type="ECO:0000313" key="2">
    <source>
        <dbReference type="EMBL" id="PUZ51541.1"/>
    </source>
</evidence>
<protein>
    <submittedName>
        <fullName evidence="2">Uncharacterized protein</fullName>
    </submittedName>
</protein>
<evidence type="ECO:0000313" key="3">
    <source>
        <dbReference type="Proteomes" id="UP000244336"/>
    </source>
</evidence>
<keyword evidence="3" id="KW-1185">Reference proteome</keyword>
<reference evidence="2 3" key="1">
    <citation type="submission" date="2018-04" db="EMBL/GenBank/DDBJ databases">
        <title>WGS assembly of Panicum hallii var. hallii HAL2.</title>
        <authorList>
            <person name="Lovell J."/>
            <person name="Jenkins J."/>
            <person name="Lowry D."/>
            <person name="Mamidi S."/>
            <person name="Sreedasyam A."/>
            <person name="Weng X."/>
            <person name="Barry K."/>
            <person name="Bonette J."/>
            <person name="Campitelli B."/>
            <person name="Daum C."/>
            <person name="Gordon S."/>
            <person name="Gould B."/>
            <person name="Lipzen A."/>
            <person name="MacQueen A."/>
            <person name="Palacio-Mejia J."/>
            <person name="Plott C."/>
            <person name="Shakirov E."/>
            <person name="Shu S."/>
            <person name="Yoshinaga Y."/>
            <person name="Zane M."/>
            <person name="Rokhsar D."/>
            <person name="Grimwood J."/>
            <person name="Schmutz J."/>
            <person name="Juenger T."/>
        </authorList>
    </citation>
    <scope>NUCLEOTIDE SEQUENCE [LARGE SCALE GENOMIC DNA]</scope>
    <source>
        <strain evidence="3">cv. HAL2</strain>
    </source>
</reference>
<evidence type="ECO:0000256" key="1">
    <source>
        <dbReference type="SAM" id="MobiDB-lite"/>
    </source>
</evidence>
<feature type="region of interest" description="Disordered" evidence="1">
    <location>
        <begin position="1"/>
        <end position="62"/>
    </location>
</feature>
<proteinExistence type="predicted"/>